<feature type="domain" description="Fungal-type protein kinase" evidence="1">
    <location>
        <begin position="333"/>
        <end position="439"/>
    </location>
</feature>
<dbReference type="InterPro" id="IPR008266">
    <property type="entry name" value="Tyr_kinase_AS"/>
</dbReference>
<protein>
    <recommendedName>
        <fullName evidence="1">Fungal-type protein kinase domain-containing protein</fullName>
    </recommendedName>
</protein>
<evidence type="ECO:0000313" key="3">
    <source>
        <dbReference type="Proteomes" id="UP000297245"/>
    </source>
</evidence>
<dbReference type="AlphaFoldDB" id="A0A4S8ML14"/>
<name>A0A4S8ML14_DENBC</name>
<keyword evidence="3" id="KW-1185">Reference proteome</keyword>
<dbReference type="GO" id="GO:0004672">
    <property type="term" value="F:protein kinase activity"/>
    <property type="evidence" value="ECO:0007669"/>
    <property type="project" value="InterPro"/>
</dbReference>
<dbReference type="OrthoDB" id="2972036at2759"/>
<dbReference type="Pfam" id="PF17667">
    <property type="entry name" value="Pkinase_fungal"/>
    <property type="match status" value="1"/>
</dbReference>
<gene>
    <name evidence="2" type="ORF">K435DRAFT_292649</name>
</gene>
<proteinExistence type="predicted"/>
<organism evidence="2 3">
    <name type="scientific">Dendrothele bispora (strain CBS 962.96)</name>
    <dbReference type="NCBI Taxonomy" id="1314807"/>
    <lineage>
        <taxon>Eukaryota</taxon>
        <taxon>Fungi</taxon>
        <taxon>Dikarya</taxon>
        <taxon>Basidiomycota</taxon>
        <taxon>Agaricomycotina</taxon>
        <taxon>Agaricomycetes</taxon>
        <taxon>Agaricomycetidae</taxon>
        <taxon>Agaricales</taxon>
        <taxon>Agaricales incertae sedis</taxon>
        <taxon>Dendrothele</taxon>
    </lineage>
</organism>
<evidence type="ECO:0000259" key="1">
    <source>
        <dbReference type="Pfam" id="PF17667"/>
    </source>
</evidence>
<accession>A0A4S8ML14</accession>
<evidence type="ECO:0000313" key="2">
    <source>
        <dbReference type="EMBL" id="THV03301.1"/>
    </source>
</evidence>
<dbReference type="PROSITE" id="PS00109">
    <property type="entry name" value="PROTEIN_KINASE_TYR"/>
    <property type="match status" value="1"/>
</dbReference>
<reference evidence="2 3" key="1">
    <citation type="journal article" date="2019" name="Nat. Ecol. Evol.">
        <title>Megaphylogeny resolves global patterns of mushroom evolution.</title>
        <authorList>
            <person name="Varga T."/>
            <person name="Krizsan K."/>
            <person name="Foldi C."/>
            <person name="Dima B."/>
            <person name="Sanchez-Garcia M."/>
            <person name="Sanchez-Ramirez S."/>
            <person name="Szollosi G.J."/>
            <person name="Szarkandi J.G."/>
            <person name="Papp V."/>
            <person name="Albert L."/>
            <person name="Andreopoulos W."/>
            <person name="Angelini C."/>
            <person name="Antonin V."/>
            <person name="Barry K.W."/>
            <person name="Bougher N.L."/>
            <person name="Buchanan P."/>
            <person name="Buyck B."/>
            <person name="Bense V."/>
            <person name="Catcheside P."/>
            <person name="Chovatia M."/>
            <person name="Cooper J."/>
            <person name="Damon W."/>
            <person name="Desjardin D."/>
            <person name="Finy P."/>
            <person name="Geml J."/>
            <person name="Haridas S."/>
            <person name="Hughes K."/>
            <person name="Justo A."/>
            <person name="Karasinski D."/>
            <person name="Kautmanova I."/>
            <person name="Kiss B."/>
            <person name="Kocsube S."/>
            <person name="Kotiranta H."/>
            <person name="LaButti K.M."/>
            <person name="Lechner B.E."/>
            <person name="Liimatainen K."/>
            <person name="Lipzen A."/>
            <person name="Lukacs Z."/>
            <person name="Mihaltcheva S."/>
            <person name="Morgado L.N."/>
            <person name="Niskanen T."/>
            <person name="Noordeloos M.E."/>
            <person name="Ohm R.A."/>
            <person name="Ortiz-Santana B."/>
            <person name="Ovrebo C."/>
            <person name="Racz N."/>
            <person name="Riley R."/>
            <person name="Savchenko A."/>
            <person name="Shiryaev A."/>
            <person name="Soop K."/>
            <person name="Spirin V."/>
            <person name="Szebenyi C."/>
            <person name="Tomsovsky M."/>
            <person name="Tulloss R.E."/>
            <person name="Uehling J."/>
            <person name="Grigoriev I.V."/>
            <person name="Vagvolgyi C."/>
            <person name="Papp T."/>
            <person name="Martin F.M."/>
            <person name="Miettinen O."/>
            <person name="Hibbett D.S."/>
            <person name="Nagy L.G."/>
        </authorList>
    </citation>
    <scope>NUCLEOTIDE SEQUENCE [LARGE SCALE GENOMIC DNA]</scope>
    <source>
        <strain evidence="2 3">CBS 962.96</strain>
    </source>
</reference>
<dbReference type="EMBL" id="ML179068">
    <property type="protein sequence ID" value="THV03301.1"/>
    <property type="molecule type" value="Genomic_DNA"/>
</dbReference>
<dbReference type="InterPro" id="IPR040976">
    <property type="entry name" value="Pkinase_fungal"/>
</dbReference>
<dbReference type="Proteomes" id="UP000297245">
    <property type="component" value="Unassembled WGS sequence"/>
</dbReference>
<sequence>MSNKILAKIEVSPSQLQTSSLSMEFQRVCLTEVTANVITDISTQTQELVVKVEGSTTQEQGYEHSSKLLNKIVEELKRHYGRLDGYKDENLVLFIPKPNNPLPHHPRGYLVRPDILALSKSTEKKLTKTPGWHYLRSVGEWKPGKNFSDTDIAQQREYVASAIQARPDNPSMLGVIMCPGGYMLSYGSPCGYVVTEHLAFSNIAPLVSYVHSLHVPPAAIDLADPKRTITLHTGDDPDSAPRWQITDDAYGLEDHLFDLIFIGSPFSRMTTVFAGPRTDLVVQDSYPQDSRQREAELLRELGEDPLGWVKVVEPANPTIKFKALEKMNLGSGFAHRQRHRLVLSSTGSAFEKCETISEAVGAIYDLLEGNRRAIVKRRVLHRDISPGNILIKPKPDSLPKPEDDVCFIRGVYDREPIRASLAILSDLDNGVKLTERHLSLKDIQEIDKSLSSDTLELKALTGTPMYIARGPSLGRYKPPRRAYRFELLPQLQPPDAAQRYEQAYPNDPFRKKQGKIGEYNEDLGNECRERQPHTIQLVQRPWHDAESMLLVFLIFLLRSKPKDSKPEDPASLKKLQEFYGAVRNTRIGTEVDNRDSMIRGRWDMLLHACLDHLADPISEMCVALDFDYEFLVPATGINHEVVLHEILQRHLFQIYYKLKDPEEKTFSDVQLDTSSFRPLSSRA</sequence>